<keyword evidence="3" id="KW-1185">Reference proteome</keyword>
<feature type="domain" description="VIT" evidence="1">
    <location>
        <begin position="79"/>
        <end position="207"/>
    </location>
</feature>
<sequence>MMFPSPYSSTPPTMTTVPAIQTTICEKTGGREVDMRMPPPTFTNAPAPAQGDSITPNNFIGLDDLNCFACAARVLISTAVTEQGSTGKRERSVVPEDVKLVAVITKEHVFFDLSVTVKNNFSTTAAAVLDVPRLPGLVLLEEHHRSGDIRYQTNVMEKKRADATFEQAAASKTHSATLSDTSEQSFSVKLDKIAKNTTATFGCRFIQTGGLRDFAAVVADGDSPGERIADVAVLPGFTTLEGEGVPFDFTLFISDSFDVQIPSHAVLLEDARTSENLVRDIKSILQLGPSLVEKEGLMKKLHWSTPGGLATGTLLK</sequence>
<dbReference type="Proteomes" id="UP001190700">
    <property type="component" value="Unassembled WGS sequence"/>
</dbReference>
<accession>A0AAE0CBC5</accession>
<evidence type="ECO:0000313" key="2">
    <source>
        <dbReference type="EMBL" id="KAK3250692.1"/>
    </source>
</evidence>
<dbReference type="EMBL" id="LGRX02026550">
    <property type="protein sequence ID" value="KAK3250692.1"/>
    <property type="molecule type" value="Genomic_DNA"/>
</dbReference>
<dbReference type="Pfam" id="PF08487">
    <property type="entry name" value="VIT"/>
    <property type="match status" value="1"/>
</dbReference>
<evidence type="ECO:0000259" key="1">
    <source>
        <dbReference type="PROSITE" id="PS51468"/>
    </source>
</evidence>
<reference evidence="2 3" key="1">
    <citation type="journal article" date="2015" name="Genome Biol. Evol.">
        <title>Comparative Genomics of a Bacterivorous Green Alga Reveals Evolutionary Causalities and Consequences of Phago-Mixotrophic Mode of Nutrition.</title>
        <authorList>
            <person name="Burns J.A."/>
            <person name="Paasch A."/>
            <person name="Narechania A."/>
            <person name="Kim E."/>
        </authorList>
    </citation>
    <scope>NUCLEOTIDE SEQUENCE [LARGE SCALE GENOMIC DNA]</scope>
    <source>
        <strain evidence="2 3">PLY_AMNH</strain>
    </source>
</reference>
<gene>
    <name evidence="2" type="ORF">CYMTET_39939</name>
</gene>
<proteinExistence type="predicted"/>
<evidence type="ECO:0000313" key="3">
    <source>
        <dbReference type="Proteomes" id="UP001190700"/>
    </source>
</evidence>
<name>A0AAE0CBC5_9CHLO</name>
<comment type="caution">
    <text evidence="2">The sequence shown here is derived from an EMBL/GenBank/DDBJ whole genome shotgun (WGS) entry which is preliminary data.</text>
</comment>
<dbReference type="InterPro" id="IPR013694">
    <property type="entry name" value="VIT"/>
</dbReference>
<dbReference type="AlphaFoldDB" id="A0AAE0CBC5"/>
<feature type="non-terminal residue" evidence="2">
    <location>
        <position position="316"/>
    </location>
</feature>
<protein>
    <recommendedName>
        <fullName evidence="1">VIT domain-containing protein</fullName>
    </recommendedName>
</protein>
<dbReference type="PROSITE" id="PS51468">
    <property type="entry name" value="VIT"/>
    <property type="match status" value="1"/>
</dbReference>
<organism evidence="2 3">
    <name type="scientific">Cymbomonas tetramitiformis</name>
    <dbReference type="NCBI Taxonomy" id="36881"/>
    <lineage>
        <taxon>Eukaryota</taxon>
        <taxon>Viridiplantae</taxon>
        <taxon>Chlorophyta</taxon>
        <taxon>Pyramimonadophyceae</taxon>
        <taxon>Pyramimonadales</taxon>
        <taxon>Pyramimonadaceae</taxon>
        <taxon>Cymbomonas</taxon>
    </lineage>
</organism>